<accession>A0A2T0X201</accession>
<evidence type="ECO:0000256" key="1">
    <source>
        <dbReference type="SAM" id="Phobius"/>
    </source>
</evidence>
<comment type="caution">
    <text evidence="2">The sequence shown here is derived from an EMBL/GenBank/DDBJ whole genome shotgun (WGS) entry which is preliminary data.</text>
</comment>
<protein>
    <submittedName>
        <fullName evidence="2">Uncharacterized protein</fullName>
    </submittedName>
</protein>
<sequence>MSEVLWTIAVLFGAIGLAGAIAWGATGRYRREARRGNRNRDGQ</sequence>
<keyword evidence="1" id="KW-1133">Transmembrane helix</keyword>
<dbReference type="AlphaFoldDB" id="A0A2T0X201"/>
<organism evidence="2 3">
    <name type="scientific">Hasllibacter halocynthiae</name>
    <dbReference type="NCBI Taxonomy" id="595589"/>
    <lineage>
        <taxon>Bacteria</taxon>
        <taxon>Pseudomonadati</taxon>
        <taxon>Pseudomonadota</taxon>
        <taxon>Alphaproteobacteria</taxon>
        <taxon>Rhodobacterales</taxon>
        <taxon>Roseobacteraceae</taxon>
        <taxon>Hasllibacter</taxon>
    </lineage>
</organism>
<proteinExistence type="predicted"/>
<dbReference type="Proteomes" id="UP000238801">
    <property type="component" value="Unassembled WGS sequence"/>
</dbReference>
<keyword evidence="3" id="KW-1185">Reference proteome</keyword>
<evidence type="ECO:0000313" key="3">
    <source>
        <dbReference type="Proteomes" id="UP000238801"/>
    </source>
</evidence>
<dbReference type="RefSeq" id="WP_281260014.1">
    <property type="nucleotide sequence ID" value="NZ_PVTT01000002.1"/>
</dbReference>
<name>A0A2T0X201_9RHOB</name>
<reference evidence="2 3" key="1">
    <citation type="submission" date="2018-03" db="EMBL/GenBank/DDBJ databases">
        <title>Genomic Encyclopedia of Archaeal and Bacterial Type Strains, Phase II (KMG-II): from individual species to whole genera.</title>
        <authorList>
            <person name="Goeker M."/>
        </authorList>
    </citation>
    <scope>NUCLEOTIDE SEQUENCE [LARGE SCALE GENOMIC DNA]</scope>
    <source>
        <strain evidence="2 3">DSM 29318</strain>
    </source>
</reference>
<keyword evidence="1" id="KW-0812">Transmembrane</keyword>
<gene>
    <name evidence="2" type="ORF">BCF33_1847</name>
</gene>
<keyword evidence="1" id="KW-0472">Membrane</keyword>
<evidence type="ECO:0000313" key="2">
    <source>
        <dbReference type="EMBL" id="PRY92983.1"/>
    </source>
</evidence>
<dbReference type="EMBL" id="PVTT01000002">
    <property type="protein sequence ID" value="PRY92983.1"/>
    <property type="molecule type" value="Genomic_DNA"/>
</dbReference>
<feature type="transmembrane region" description="Helical" evidence="1">
    <location>
        <begin position="6"/>
        <end position="25"/>
    </location>
</feature>